<reference evidence="2 3" key="1">
    <citation type="submission" date="2020-04" db="EMBL/GenBank/DDBJ databases">
        <title>Knoellia sp. isolate from air conditioner.</title>
        <authorList>
            <person name="Chea S."/>
            <person name="Kim D.-U."/>
        </authorList>
    </citation>
    <scope>NUCLEOTIDE SEQUENCE [LARGE SCALE GENOMIC DNA]</scope>
    <source>
        <strain evidence="2 3">DB2414S</strain>
    </source>
</reference>
<sequence length="187" mass="21659">MHPVDVAEHVAHGVAELRRYLREYPTLAVGEPELQTATDLLVRFEKVDRTLVRQAVPSTLLRGGPGPEQVAFIHEVPLVEAEPRTRQLVLHLNFDDYDGQPPSAELRHPDLTPLAPNEWPKALNGPRGIIRNHPDYQRPFFCRRGLREYHSHPQHQDDPWDKHREELRLDALVLELLVDLKTRWIGR</sequence>
<gene>
    <name evidence="2" type="ORF">HJG52_13580</name>
</gene>
<dbReference type="Proteomes" id="UP000588586">
    <property type="component" value="Unassembled WGS sequence"/>
</dbReference>
<dbReference type="Pfam" id="PF14455">
    <property type="entry name" value="Metal_CEHH"/>
    <property type="match status" value="1"/>
</dbReference>
<dbReference type="InterPro" id="IPR025873">
    <property type="entry name" value="Metal-bd_dom_prd"/>
</dbReference>
<evidence type="ECO:0000313" key="3">
    <source>
        <dbReference type="Proteomes" id="UP000588586"/>
    </source>
</evidence>
<evidence type="ECO:0000313" key="2">
    <source>
        <dbReference type="EMBL" id="NNM47031.1"/>
    </source>
</evidence>
<organism evidence="2 3">
    <name type="scientific">Knoellia koreensis</name>
    <dbReference type="NCBI Taxonomy" id="2730921"/>
    <lineage>
        <taxon>Bacteria</taxon>
        <taxon>Bacillati</taxon>
        <taxon>Actinomycetota</taxon>
        <taxon>Actinomycetes</taxon>
        <taxon>Micrococcales</taxon>
        <taxon>Intrasporangiaceae</taxon>
        <taxon>Knoellia</taxon>
    </lineage>
</organism>
<protein>
    <recommendedName>
        <fullName evidence="1">Metal binding domain-containing protein</fullName>
    </recommendedName>
</protein>
<feature type="domain" description="Metal binding" evidence="1">
    <location>
        <begin position="134"/>
        <end position="165"/>
    </location>
</feature>
<dbReference type="RefSeq" id="WP_171244054.1">
    <property type="nucleotide sequence ID" value="NZ_JABEPQ010000002.1"/>
</dbReference>
<accession>A0A849HL00</accession>
<proteinExistence type="predicted"/>
<name>A0A849HL00_9MICO</name>
<comment type="caution">
    <text evidence="2">The sequence shown here is derived from an EMBL/GenBank/DDBJ whole genome shotgun (WGS) entry which is preliminary data.</text>
</comment>
<evidence type="ECO:0000259" key="1">
    <source>
        <dbReference type="Pfam" id="PF14455"/>
    </source>
</evidence>
<dbReference type="EMBL" id="JABEPQ010000002">
    <property type="protein sequence ID" value="NNM47031.1"/>
    <property type="molecule type" value="Genomic_DNA"/>
</dbReference>
<keyword evidence="3" id="KW-1185">Reference proteome</keyword>
<dbReference type="AlphaFoldDB" id="A0A849HL00"/>